<dbReference type="PRINTS" id="PR00625">
    <property type="entry name" value="JDOMAIN"/>
</dbReference>
<comment type="subcellular location">
    <subcellularLocation>
        <location evidence="1">Endoplasmic reticulum membrane</location>
        <topology evidence="1">Multi-pass membrane protein</topology>
    </subcellularLocation>
</comment>
<feature type="transmembrane region" description="Helical" evidence="10">
    <location>
        <begin position="203"/>
        <end position="225"/>
    </location>
</feature>
<dbReference type="InterPro" id="IPR004179">
    <property type="entry name" value="Sec63-dom"/>
</dbReference>
<accession>A0A1W5D5K1</accession>
<dbReference type="SMART" id="SM00973">
    <property type="entry name" value="Sec63"/>
    <property type="match status" value="1"/>
</dbReference>
<evidence type="ECO:0000256" key="9">
    <source>
        <dbReference type="SAM" id="MobiDB-lite"/>
    </source>
</evidence>
<dbReference type="GO" id="GO:0003723">
    <property type="term" value="F:RNA binding"/>
    <property type="evidence" value="ECO:0007669"/>
    <property type="project" value="TreeGrafter"/>
</dbReference>
<dbReference type="Proteomes" id="UP000192927">
    <property type="component" value="Unassembled WGS sequence"/>
</dbReference>
<evidence type="ECO:0000256" key="6">
    <source>
        <dbReference type="ARBA" id="ARBA00022989"/>
    </source>
</evidence>
<evidence type="ECO:0000256" key="1">
    <source>
        <dbReference type="ARBA" id="ARBA00004477"/>
    </source>
</evidence>
<dbReference type="SUPFAM" id="SSF46565">
    <property type="entry name" value="Chaperone J-domain"/>
    <property type="match status" value="1"/>
</dbReference>
<proteinExistence type="predicted"/>
<evidence type="ECO:0000256" key="2">
    <source>
        <dbReference type="ARBA" id="ARBA00022448"/>
    </source>
</evidence>
<dbReference type="SUPFAM" id="SSF81296">
    <property type="entry name" value="E set domains"/>
    <property type="match status" value="1"/>
</dbReference>
<feature type="region of interest" description="Disordered" evidence="9">
    <location>
        <begin position="517"/>
        <end position="537"/>
    </location>
</feature>
<dbReference type="GO" id="GO:0031207">
    <property type="term" value="C:Sec62/Sec63 complex"/>
    <property type="evidence" value="ECO:0007669"/>
    <property type="project" value="TreeGrafter"/>
</dbReference>
<feature type="domain" description="J" evidence="11">
    <location>
        <begin position="105"/>
        <end position="177"/>
    </location>
</feature>
<dbReference type="PANTHER" id="PTHR24075:SF0">
    <property type="entry name" value="TRANSLOCATION PROTEIN SEC63 HOMOLOG"/>
    <property type="match status" value="1"/>
</dbReference>
<evidence type="ECO:0000259" key="11">
    <source>
        <dbReference type="PROSITE" id="PS50076"/>
    </source>
</evidence>
<feature type="transmembrane region" description="Helical" evidence="10">
    <location>
        <begin position="13"/>
        <end position="34"/>
    </location>
</feature>
<dbReference type="Gene3D" id="1.10.287.110">
    <property type="entry name" value="DnaJ domain"/>
    <property type="match status" value="1"/>
</dbReference>
<dbReference type="PROSITE" id="PS50076">
    <property type="entry name" value="DNAJ_2"/>
    <property type="match status" value="1"/>
</dbReference>
<protein>
    <submittedName>
        <fullName evidence="12">Translocation protein sec63</fullName>
    </submittedName>
</protein>
<keyword evidence="8" id="KW-0143">Chaperone</keyword>
<dbReference type="Gene3D" id="2.60.40.150">
    <property type="entry name" value="C2 domain"/>
    <property type="match status" value="1"/>
</dbReference>
<dbReference type="PANTHER" id="PTHR24075">
    <property type="entry name" value="SEC63 DOMAIN-CONTAINING"/>
    <property type="match status" value="1"/>
</dbReference>
<keyword evidence="5" id="KW-0653">Protein transport</keyword>
<dbReference type="EMBL" id="FWEW01002346">
    <property type="protein sequence ID" value="SLM38242.1"/>
    <property type="molecule type" value="Genomic_DNA"/>
</dbReference>
<dbReference type="CDD" id="cd06257">
    <property type="entry name" value="DnaJ"/>
    <property type="match status" value="1"/>
</dbReference>
<dbReference type="FunFam" id="1.10.287.110:FF:000039">
    <property type="entry name" value="Protein translocation complex component (Npl1)"/>
    <property type="match status" value="1"/>
</dbReference>
<dbReference type="GO" id="GO:0006614">
    <property type="term" value="P:SRP-dependent cotranslational protein targeting to membrane"/>
    <property type="evidence" value="ECO:0007669"/>
    <property type="project" value="TreeGrafter"/>
</dbReference>
<keyword evidence="13" id="KW-1185">Reference proteome</keyword>
<dbReference type="Pfam" id="PF02889">
    <property type="entry name" value="Sec63"/>
    <property type="match status" value="1"/>
</dbReference>
<sequence length="708" mass="79340">MSTDYNYDEQGQFFPYFILTVTGLVTLPLSYTLLKASKELESTAPRIRSDFRPRDEDLIQGQKRKQWRRERRLKRIITAALGWLVMGWMIYLMMVTARSTPKIWDPYNILDISRSANEREIKSRFRRLTIQYHPDKVRLDESKNQTIESANEYYVELTKAYKALTDEEVRNNYIQYGHPDGKQSFSIGIALPKFIVTEGNGKYVLLVYGLLLGVLLPYIVGKWWYGTQRVTKEGVLVATAGNLFREYKEDLSEGDVVTALSSGEEYKAVLKGSKADFGLGKIEQNIFADGEAGPSAAGLTPKDKENLQDLEGTRRKTLALLWAYLGRVRLDGATLDDEKYEVGALALALNEAFVAITLAFGNTLPVLSAYHTSQNLIQAIPPKASPLLQLPYLTPSLARSIEGQSMDHMTIQKFMQMSEEKRRRLVTERRGGLTANQYQTVVSVARQIPLLKVEKAFFKVMGERFITPGSLVQLVIKARFIPPGTANVPEVNELDLEDIDPDEGDLDALLGRKPAKNKKVKPLGGEEVPSSSIEKGVQPPLAHAPYLARDHSPRWHVFLADSKQGKIAVPPFTFTTFEKPLCDESGKPTFNMQTFKMQFQAPPQVGQFPFVMHLVCDSYIGIDTKMGVILKVEDSAKAVEMNDEDEISEPEEDSLAGQMNALKTGGLTGPPPKRKSKKVVEESDDESDTEGEVENTSETDTDTDTDEE</sequence>
<evidence type="ECO:0000256" key="8">
    <source>
        <dbReference type="ARBA" id="ARBA00023186"/>
    </source>
</evidence>
<evidence type="ECO:0000256" key="3">
    <source>
        <dbReference type="ARBA" id="ARBA00022692"/>
    </source>
</evidence>
<keyword evidence="6 10" id="KW-1133">Transmembrane helix</keyword>
<dbReference type="InterPro" id="IPR035892">
    <property type="entry name" value="C2_domain_sf"/>
</dbReference>
<dbReference type="InterPro" id="IPR001623">
    <property type="entry name" value="DnaJ_domain"/>
</dbReference>
<keyword evidence="4" id="KW-0256">Endoplasmic reticulum</keyword>
<feature type="transmembrane region" description="Helical" evidence="10">
    <location>
        <begin position="73"/>
        <end position="94"/>
    </location>
</feature>
<dbReference type="Gene3D" id="1.10.150.20">
    <property type="entry name" value="5' to 3' exonuclease, C-terminal subdomain"/>
    <property type="match status" value="1"/>
</dbReference>
<name>A0A1W5D5K1_9LECA</name>
<dbReference type="SMART" id="SM00271">
    <property type="entry name" value="DnaJ"/>
    <property type="match status" value="1"/>
</dbReference>
<dbReference type="GO" id="GO:0008320">
    <property type="term" value="F:protein transmembrane transporter activity"/>
    <property type="evidence" value="ECO:0007669"/>
    <property type="project" value="TreeGrafter"/>
</dbReference>
<evidence type="ECO:0000256" key="10">
    <source>
        <dbReference type="SAM" id="Phobius"/>
    </source>
</evidence>
<dbReference type="InterPro" id="IPR036869">
    <property type="entry name" value="J_dom_sf"/>
</dbReference>
<evidence type="ECO:0000256" key="7">
    <source>
        <dbReference type="ARBA" id="ARBA00023136"/>
    </source>
</evidence>
<dbReference type="InterPro" id="IPR014756">
    <property type="entry name" value="Ig_E-set"/>
</dbReference>
<keyword evidence="2" id="KW-0813">Transport</keyword>
<dbReference type="FunFam" id="2.60.40.150:FF:000169">
    <property type="entry name" value="Protein translocation complex component (Npl1)"/>
    <property type="match status" value="1"/>
</dbReference>
<evidence type="ECO:0000256" key="4">
    <source>
        <dbReference type="ARBA" id="ARBA00022824"/>
    </source>
</evidence>
<evidence type="ECO:0000313" key="12">
    <source>
        <dbReference type="EMBL" id="SLM38242.1"/>
    </source>
</evidence>
<dbReference type="SUPFAM" id="SSF158702">
    <property type="entry name" value="Sec63 N-terminal domain-like"/>
    <property type="match status" value="1"/>
</dbReference>
<organism evidence="12 13">
    <name type="scientific">Lasallia pustulata</name>
    <dbReference type="NCBI Taxonomy" id="136370"/>
    <lineage>
        <taxon>Eukaryota</taxon>
        <taxon>Fungi</taxon>
        <taxon>Dikarya</taxon>
        <taxon>Ascomycota</taxon>
        <taxon>Pezizomycotina</taxon>
        <taxon>Lecanoromycetes</taxon>
        <taxon>OSLEUM clade</taxon>
        <taxon>Umbilicariomycetidae</taxon>
        <taxon>Umbilicariales</taxon>
        <taxon>Umbilicariaceae</taxon>
        <taxon>Lasallia</taxon>
    </lineage>
</organism>
<feature type="region of interest" description="Disordered" evidence="9">
    <location>
        <begin position="641"/>
        <end position="708"/>
    </location>
</feature>
<keyword evidence="3 10" id="KW-0812">Transmembrane</keyword>
<feature type="compositionally biased region" description="Acidic residues" evidence="9">
    <location>
        <begin position="641"/>
        <end position="654"/>
    </location>
</feature>
<evidence type="ECO:0000256" key="5">
    <source>
        <dbReference type="ARBA" id="ARBA00022927"/>
    </source>
</evidence>
<feature type="compositionally biased region" description="Acidic residues" evidence="9">
    <location>
        <begin position="682"/>
        <end position="708"/>
    </location>
</feature>
<dbReference type="Pfam" id="PF00226">
    <property type="entry name" value="DnaJ"/>
    <property type="match status" value="1"/>
</dbReference>
<reference evidence="13" key="1">
    <citation type="submission" date="2017-03" db="EMBL/GenBank/DDBJ databases">
        <authorList>
            <person name="Sharma R."/>
            <person name="Thines M."/>
        </authorList>
    </citation>
    <scope>NUCLEOTIDE SEQUENCE [LARGE SCALE GENOMIC DNA]</scope>
</reference>
<dbReference type="GO" id="GO:0006620">
    <property type="term" value="P:post-translational protein targeting to endoplasmic reticulum membrane"/>
    <property type="evidence" value="ECO:0007669"/>
    <property type="project" value="TreeGrafter"/>
</dbReference>
<dbReference type="AlphaFoldDB" id="A0A1W5D5K1"/>
<evidence type="ECO:0000313" key="13">
    <source>
        <dbReference type="Proteomes" id="UP000192927"/>
    </source>
</evidence>
<keyword evidence="7 10" id="KW-0472">Membrane</keyword>